<keyword evidence="1" id="KW-0472">Membrane</keyword>
<sequence>MRYYINPLIFLILFTSCSNKYNITNKDEYYMTKKEFIEESNYSKVAQNIILPIKDKEEISKNDLKKVYFDYGTAFFDIKYRKIIKKHAIFMKQHLDLKLILQGNADIGGQKAAHTWLALNRAKNVKDQLVKYDIDENRIIISTNSSDNPIILGNSEEAWEKNRRVDFIYY</sequence>
<evidence type="ECO:0000313" key="4">
    <source>
        <dbReference type="Proteomes" id="UP000092987"/>
    </source>
</evidence>
<evidence type="ECO:0000259" key="2">
    <source>
        <dbReference type="PROSITE" id="PS51123"/>
    </source>
</evidence>
<dbReference type="Gene3D" id="3.30.1330.60">
    <property type="entry name" value="OmpA-like domain"/>
    <property type="match status" value="1"/>
</dbReference>
<dbReference type="SUPFAM" id="SSF103088">
    <property type="entry name" value="OmpA-like"/>
    <property type="match status" value="1"/>
</dbReference>
<accession>A0A1C7WQY2</accession>
<dbReference type="Pfam" id="PF00691">
    <property type="entry name" value="OmpA"/>
    <property type="match status" value="1"/>
</dbReference>
<name>A0A1C7WQY2_9BACT</name>
<keyword evidence="4" id="KW-1185">Reference proteome</keyword>
<protein>
    <submittedName>
        <fullName evidence="3">Outer membrane protein P6</fullName>
    </submittedName>
</protein>
<dbReference type="InterPro" id="IPR036737">
    <property type="entry name" value="OmpA-like_sf"/>
</dbReference>
<dbReference type="Proteomes" id="UP000092987">
    <property type="component" value="Unassembled WGS sequence"/>
</dbReference>
<dbReference type="PANTHER" id="PTHR30329">
    <property type="entry name" value="STATOR ELEMENT OF FLAGELLAR MOTOR COMPLEX"/>
    <property type="match status" value="1"/>
</dbReference>
<evidence type="ECO:0000313" key="3">
    <source>
        <dbReference type="EMBL" id="OCL96176.1"/>
    </source>
</evidence>
<dbReference type="PANTHER" id="PTHR30329:SF21">
    <property type="entry name" value="LIPOPROTEIN YIAD-RELATED"/>
    <property type="match status" value="1"/>
</dbReference>
<dbReference type="CDD" id="cd07185">
    <property type="entry name" value="OmpA_C-like"/>
    <property type="match status" value="1"/>
</dbReference>
<dbReference type="InterPro" id="IPR006665">
    <property type="entry name" value="OmpA-like"/>
</dbReference>
<gene>
    <name evidence="3" type="primary">pal_2</name>
    <name evidence="3" type="ORF">AA347_01667</name>
</gene>
<feature type="domain" description="OmpA-like" evidence="2">
    <location>
        <begin position="56"/>
        <end position="170"/>
    </location>
</feature>
<organism evidence="3 4">
    <name type="scientific">Aliarcobacter thereius LMG 24486</name>
    <dbReference type="NCBI Taxonomy" id="1032240"/>
    <lineage>
        <taxon>Bacteria</taxon>
        <taxon>Pseudomonadati</taxon>
        <taxon>Campylobacterota</taxon>
        <taxon>Epsilonproteobacteria</taxon>
        <taxon>Campylobacterales</taxon>
        <taxon>Arcobacteraceae</taxon>
        <taxon>Aliarcobacter</taxon>
    </lineage>
</organism>
<dbReference type="EMBL" id="LLKQ01000001">
    <property type="protein sequence ID" value="OCL96176.1"/>
    <property type="molecule type" value="Genomic_DNA"/>
</dbReference>
<dbReference type="PROSITE" id="PS51123">
    <property type="entry name" value="OMPA_2"/>
    <property type="match status" value="1"/>
</dbReference>
<dbReference type="RefSeq" id="WP_066183522.1">
    <property type="nucleotide sequence ID" value="NZ_CP035926.1"/>
</dbReference>
<proteinExistence type="predicted"/>
<reference evidence="3 4" key="1">
    <citation type="submission" date="2015-10" db="EMBL/GenBank/DDBJ databases">
        <authorList>
            <person name="Rovetto F.F."/>
            <person name="Cocolin L.L."/>
            <person name="Illeghems K.K."/>
            <person name="Van Nieuwerbuegh F.F."/>
            <person name="Houf K.K."/>
        </authorList>
    </citation>
    <scope>NUCLEOTIDE SEQUENCE [LARGE SCALE GENOMIC DNA]</scope>
    <source>
        <strain evidence="3 4">LMG 24486</strain>
    </source>
</reference>
<comment type="caution">
    <text evidence="3">The sequence shown here is derived from an EMBL/GenBank/DDBJ whole genome shotgun (WGS) entry which is preliminary data.</text>
</comment>
<dbReference type="PROSITE" id="PS51257">
    <property type="entry name" value="PROKAR_LIPOPROTEIN"/>
    <property type="match status" value="1"/>
</dbReference>
<evidence type="ECO:0000256" key="1">
    <source>
        <dbReference type="PROSITE-ProRule" id="PRU00473"/>
    </source>
</evidence>
<dbReference type="InterPro" id="IPR050330">
    <property type="entry name" value="Bact_OuterMem_StrucFunc"/>
</dbReference>